<dbReference type="GO" id="GO:0005739">
    <property type="term" value="C:mitochondrion"/>
    <property type="evidence" value="ECO:0007669"/>
    <property type="project" value="TreeGrafter"/>
</dbReference>
<dbReference type="Pfam" id="PF01106">
    <property type="entry name" value="NifU"/>
    <property type="match status" value="1"/>
</dbReference>
<dbReference type="OrthoDB" id="565552at2759"/>
<comment type="similarity">
    <text evidence="1">Belongs to the NifU family.</text>
</comment>
<evidence type="ECO:0000313" key="4">
    <source>
        <dbReference type="EMBL" id="CEM00986.1"/>
    </source>
</evidence>
<dbReference type="Proteomes" id="UP000041254">
    <property type="component" value="Unassembled WGS sequence"/>
</dbReference>
<dbReference type="AlphaFoldDB" id="A0A0G4ERY6"/>
<dbReference type="GO" id="GO:0051536">
    <property type="term" value="F:iron-sulfur cluster binding"/>
    <property type="evidence" value="ECO:0007669"/>
    <property type="project" value="InterPro"/>
</dbReference>
<keyword evidence="5" id="KW-1185">Reference proteome</keyword>
<dbReference type="GO" id="GO:0005198">
    <property type="term" value="F:structural molecule activity"/>
    <property type="evidence" value="ECO:0007669"/>
    <property type="project" value="UniProtKB-ARBA"/>
</dbReference>
<dbReference type="FunFam" id="3.30.300.130:FF:000003">
    <property type="entry name" value="NifU-like protein 3, chloroplastic"/>
    <property type="match status" value="1"/>
</dbReference>
<dbReference type="GO" id="GO:0016226">
    <property type="term" value="P:iron-sulfur cluster assembly"/>
    <property type="evidence" value="ECO:0007669"/>
    <property type="project" value="InterPro"/>
</dbReference>
<organism evidence="4 5">
    <name type="scientific">Vitrella brassicaformis (strain CCMP3155)</name>
    <dbReference type="NCBI Taxonomy" id="1169540"/>
    <lineage>
        <taxon>Eukaryota</taxon>
        <taxon>Sar</taxon>
        <taxon>Alveolata</taxon>
        <taxon>Colpodellida</taxon>
        <taxon>Vitrellaceae</taxon>
        <taxon>Vitrella</taxon>
    </lineage>
</organism>
<dbReference type="InterPro" id="IPR000305">
    <property type="entry name" value="GIY-YIG_endonuc"/>
</dbReference>
<dbReference type="InterPro" id="IPR001075">
    <property type="entry name" value="NIF_FeS_clus_asmbl_NifU_C"/>
</dbReference>
<name>A0A0G4ERY6_VITBC</name>
<feature type="domain" description="GIY-YIG" evidence="3">
    <location>
        <begin position="147"/>
        <end position="221"/>
    </location>
</feature>
<keyword evidence="2" id="KW-0732">Signal</keyword>
<dbReference type="Gene3D" id="3.30.300.130">
    <property type="entry name" value="Fe-S cluster assembly (FSCA)"/>
    <property type="match status" value="1"/>
</dbReference>
<dbReference type="GO" id="GO:0005506">
    <property type="term" value="F:iron ion binding"/>
    <property type="evidence" value="ECO:0007669"/>
    <property type="project" value="InterPro"/>
</dbReference>
<feature type="signal peptide" evidence="2">
    <location>
        <begin position="1"/>
        <end position="23"/>
    </location>
</feature>
<dbReference type="PANTHER" id="PTHR11178">
    <property type="entry name" value="IRON-SULFUR CLUSTER SCAFFOLD PROTEIN NFU-RELATED"/>
    <property type="match status" value="1"/>
</dbReference>
<feature type="chain" id="PRO_5005188190" description="GIY-YIG domain-containing protein" evidence="2">
    <location>
        <begin position="24"/>
        <end position="531"/>
    </location>
</feature>
<dbReference type="PANTHER" id="PTHR11178:SF25">
    <property type="entry name" value="NIFU-LIKE PROTEIN 3, CHLOROPLASTIC"/>
    <property type="match status" value="1"/>
</dbReference>
<dbReference type="GO" id="GO:0009536">
    <property type="term" value="C:plastid"/>
    <property type="evidence" value="ECO:0007669"/>
    <property type="project" value="UniProtKB-ARBA"/>
</dbReference>
<dbReference type="PROSITE" id="PS50164">
    <property type="entry name" value="GIY_YIG"/>
    <property type="match status" value="1"/>
</dbReference>
<dbReference type="EMBL" id="CDMY01000303">
    <property type="protein sequence ID" value="CEM00986.1"/>
    <property type="molecule type" value="Genomic_DNA"/>
</dbReference>
<gene>
    <name evidence="4" type="ORF">Vbra_20791</name>
</gene>
<dbReference type="STRING" id="1169540.A0A0G4ERY6"/>
<dbReference type="InterPro" id="IPR034904">
    <property type="entry name" value="FSCA_dom_sf"/>
</dbReference>
<evidence type="ECO:0000313" key="5">
    <source>
        <dbReference type="Proteomes" id="UP000041254"/>
    </source>
</evidence>
<dbReference type="SUPFAM" id="SSF117916">
    <property type="entry name" value="Fe-S cluster assembly (FSCA) domain-like"/>
    <property type="match status" value="1"/>
</dbReference>
<protein>
    <recommendedName>
        <fullName evidence="3">GIY-YIG domain-containing protein</fullName>
    </recommendedName>
</protein>
<dbReference type="InParanoid" id="A0A0G4ERY6"/>
<proteinExistence type="inferred from homology"/>
<dbReference type="VEuPathDB" id="CryptoDB:Vbra_20791"/>
<evidence type="ECO:0000256" key="2">
    <source>
        <dbReference type="SAM" id="SignalP"/>
    </source>
</evidence>
<evidence type="ECO:0000259" key="3">
    <source>
        <dbReference type="PROSITE" id="PS50164"/>
    </source>
</evidence>
<sequence>MECPNWIFALVLVFSLWRIRVDARRISAHTRGAPAAFLHLMPQLPTFGTDRRTGRQRRGHAEAAAAAASSQPSPVDELIAEQPSLSPIQTDANVPDGHRGLHSFLYDDGKEDDAHAAKPAGSRGRVRFDGVNMYGVDRWLGMHREERVCGVYSVLDEDRSVQYVGVSRNVAVALESHRRQTPPGTVAFVRIKSWDYPRREEMDALRDEWIRESGRVPPGNEDASLGFAETIKDASTDGMKDDERQQYHDNKLKLRRAMADNTLIDETPNIIEEEIMNREALLHALKDDDWSAVIDGQTNATLNPQLINAQLQEALKIGRDDTSTDTQGEANVVSPFAPGRQGDDAVAARTAEPAESLPLTVDNVDRVLDDVRPYLQADGGNVMVVAVDPTHKTISLALQGACGNCPSSQMTLKMGIERLLKETWPDLNDVVPVSDPSSPHAAPAPLPFGVELIERHLEEVRWGLNGMGASCDVIEAKDGRAVLRYAGPDPGRITFGIELMLKDAVPNNQLQVVEFVTDEPQTDDRQQATAA</sequence>
<reference evidence="4 5" key="1">
    <citation type="submission" date="2014-11" db="EMBL/GenBank/DDBJ databases">
        <authorList>
            <person name="Zhu J."/>
            <person name="Qi W."/>
            <person name="Song R."/>
        </authorList>
    </citation>
    <scope>NUCLEOTIDE SEQUENCE [LARGE SCALE GENOMIC DNA]</scope>
</reference>
<evidence type="ECO:0000256" key="1">
    <source>
        <dbReference type="ARBA" id="ARBA00006420"/>
    </source>
</evidence>
<dbReference type="OMA" id="HGFLYGE"/>
<accession>A0A0G4ERY6</accession>